<reference evidence="1 2" key="1">
    <citation type="journal article" date="2021" name="BMC Genomics">
        <title>Datura genome reveals duplications of psychoactive alkaloid biosynthetic genes and high mutation rate following tissue culture.</title>
        <authorList>
            <person name="Rajewski A."/>
            <person name="Carter-House D."/>
            <person name="Stajich J."/>
            <person name="Litt A."/>
        </authorList>
    </citation>
    <scope>NUCLEOTIDE SEQUENCE [LARGE SCALE GENOMIC DNA]</scope>
    <source>
        <strain evidence="1">AR-01</strain>
    </source>
</reference>
<evidence type="ECO:0000313" key="1">
    <source>
        <dbReference type="EMBL" id="MCD9561479.1"/>
    </source>
</evidence>
<sequence length="135" mass="15241">NGSPSSYSSNGNIIQEFIIMDQQKKPTKLTLWEEFIDHYGNKLFTHLKQLNEFPVILAKKVGKPKSSLGLTNRFGTIIHINPPYPQAVELKIWAKTMEPMLNSYATKSTATTGSLVFVPFEEHIIPVINIQQQPS</sequence>
<proteinExistence type="predicted"/>
<comment type="caution">
    <text evidence="1">The sequence shown here is derived from an EMBL/GenBank/DDBJ whole genome shotgun (WGS) entry which is preliminary data.</text>
</comment>
<feature type="non-terminal residue" evidence="1">
    <location>
        <position position="135"/>
    </location>
</feature>
<gene>
    <name evidence="1" type="ORF">HAX54_020602</name>
</gene>
<keyword evidence="2" id="KW-1185">Reference proteome</keyword>
<name>A0ABS8URL7_DATST</name>
<dbReference type="SUPFAM" id="SSF50249">
    <property type="entry name" value="Nucleic acid-binding proteins"/>
    <property type="match status" value="1"/>
</dbReference>
<dbReference type="Proteomes" id="UP000823775">
    <property type="component" value="Unassembled WGS sequence"/>
</dbReference>
<dbReference type="Gene3D" id="2.40.50.140">
    <property type="entry name" value="Nucleic acid-binding proteins"/>
    <property type="match status" value="1"/>
</dbReference>
<accession>A0ABS8URL7</accession>
<organism evidence="1 2">
    <name type="scientific">Datura stramonium</name>
    <name type="common">Jimsonweed</name>
    <name type="synonym">Common thornapple</name>
    <dbReference type="NCBI Taxonomy" id="4076"/>
    <lineage>
        <taxon>Eukaryota</taxon>
        <taxon>Viridiplantae</taxon>
        <taxon>Streptophyta</taxon>
        <taxon>Embryophyta</taxon>
        <taxon>Tracheophyta</taxon>
        <taxon>Spermatophyta</taxon>
        <taxon>Magnoliopsida</taxon>
        <taxon>eudicotyledons</taxon>
        <taxon>Gunneridae</taxon>
        <taxon>Pentapetalae</taxon>
        <taxon>asterids</taxon>
        <taxon>lamiids</taxon>
        <taxon>Solanales</taxon>
        <taxon>Solanaceae</taxon>
        <taxon>Solanoideae</taxon>
        <taxon>Datureae</taxon>
        <taxon>Datura</taxon>
    </lineage>
</organism>
<feature type="non-terminal residue" evidence="1">
    <location>
        <position position="1"/>
    </location>
</feature>
<dbReference type="InterPro" id="IPR012340">
    <property type="entry name" value="NA-bd_OB-fold"/>
</dbReference>
<protein>
    <submittedName>
        <fullName evidence="1">Uncharacterized protein</fullName>
    </submittedName>
</protein>
<evidence type="ECO:0000313" key="2">
    <source>
        <dbReference type="Proteomes" id="UP000823775"/>
    </source>
</evidence>
<dbReference type="EMBL" id="JACEIK010002485">
    <property type="protein sequence ID" value="MCD9561479.1"/>
    <property type="molecule type" value="Genomic_DNA"/>
</dbReference>